<dbReference type="PANTHER" id="PTHR30405">
    <property type="entry name" value="TRANSPOSASE"/>
    <property type="match status" value="1"/>
</dbReference>
<protein>
    <submittedName>
        <fullName evidence="12">Mobile element protein</fullName>
    </submittedName>
</protein>
<dbReference type="InterPro" id="IPR010095">
    <property type="entry name" value="Cas12f1-like_TNB"/>
</dbReference>
<dbReference type="PANTHER" id="PTHR30405:SF25">
    <property type="entry name" value="RNA-GUIDED DNA ENDONUCLEASE INSQ-RELATED"/>
    <property type="match status" value="1"/>
</dbReference>
<evidence type="ECO:0000256" key="7">
    <source>
        <dbReference type="ARBA" id="ARBA00023172"/>
    </source>
</evidence>
<feature type="domain" description="Cas12f1-like TNB" evidence="10">
    <location>
        <begin position="331"/>
        <end position="398"/>
    </location>
</feature>
<evidence type="ECO:0000259" key="10">
    <source>
        <dbReference type="Pfam" id="PF07282"/>
    </source>
</evidence>
<evidence type="ECO:0000259" key="11">
    <source>
        <dbReference type="Pfam" id="PF12323"/>
    </source>
</evidence>
<evidence type="ECO:0000259" key="9">
    <source>
        <dbReference type="Pfam" id="PF01385"/>
    </source>
</evidence>
<name>A0A2T5GA93_9BACL</name>
<sequence length="407" mass="46929">MKIHRAYRYELDPNKEQRILLAKHAGAARFSYNWGLARWKEIYEKEGRTTNAVELHRELNRRKKTDFPWMYEVSKWAPQEALRDLEKAFKNFFRGRKTGRKVGYPKPRRKKDGRDRFRLDNSSGTIRLLVDGLDLRHPGKARHIVLPRIGAVRLKEKPVRRKKSGAVRTYLPQGRILHATVSREADRWFVSLTVEEEILGPPPPKGPAAGIDAGLKSFMTLADETGAIRKTDAPRPLRRALKRLKRLQRKLSRRGIRDEHGKLKMRTKNYEKARLEIARLHRRIRNIRLDFLHKLTTELVRTHPVIAIEDLNIAGMLKNDRLARHIADVGWGTFRALLEAKAKLRGVRLAKVNRYEPTSKTCSSCGHVLPELPLSVRAWTCPVCGAHHDRDENAAKNLLKFALAVGT</sequence>
<dbReference type="Pfam" id="PF12323">
    <property type="entry name" value="HTH_OrfB_IS605"/>
    <property type="match status" value="1"/>
</dbReference>
<dbReference type="Proteomes" id="UP000244016">
    <property type="component" value="Unassembled WGS sequence"/>
</dbReference>
<feature type="domain" description="Transposase putative helix-turn-helix" evidence="11">
    <location>
        <begin position="1"/>
        <end position="47"/>
    </location>
</feature>
<evidence type="ECO:0000256" key="3">
    <source>
        <dbReference type="ARBA" id="ARBA00022578"/>
    </source>
</evidence>
<comment type="similarity">
    <text evidence="1">In the C-terminal section; belongs to the transposase 35 family.</text>
</comment>
<dbReference type="GO" id="GO:0046872">
    <property type="term" value="F:metal ion binding"/>
    <property type="evidence" value="ECO:0007669"/>
    <property type="project" value="UniProtKB-KW"/>
</dbReference>
<dbReference type="InterPro" id="IPR051399">
    <property type="entry name" value="RNA-guided_DNA_endo/Transpos"/>
</dbReference>
<keyword evidence="4" id="KW-0479">Metal-binding</keyword>
<evidence type="ECO:0000256" key="8">
    <source>
        <dbReference type="SAM" id="MobiDB-lite"/>
    </source>
</evidence>
<dbReference type="AlphaFoldDB" id="A0A2T5GA93"/>
<comment type="similarity">
    <text evidence="2">In the N-terminal section; belongs to the transposase 2 family.</text>
</comment>
<comment type="caution">
    <text evidence="12">The sequence shown here is derived from an EMBL/GenBank/DDBJ whole genome shotgun (WGS) entry which is preliminary data.</text>
</comment>
<evidence type="ECO:0000256" key="1">
    <source>
        <dbReference type="ARBA" id="ARBA00008761"/>
    </source>
</evidence>
<dbReference type="InterPro" id="IPR001959">
    <property type="entry name" value="Transposase"/>
</dbReference>
<dbReference type="Pfam" id="PF01385">
    <property type="entry name" value="OrfB_IS605"/>
    <property type="match status" value="1"/>
</dbReference>
<keyword evidence="3" id="KW-0815">Transposition</keyword>
<dbReference type="InterPro" id="IPR021027">
    <property type="entry name" value="Transposase_put_HTH"/>
</dbReference>
<keyword evidence="6" id="KW-0238">DNA-binding</keyword>
<evidence type="ECO:0000313" key="13">
    <source>
        <dbReference type="Proteomes" id="UP000244016"/>
    </source>
</evidence>
<dbReference type="NCBIfam" id="TIGR01766">
    <property type="entry name" value="IS200/IS605 family accessory protein TnpB-like domain"/>
    <property type="match status" value="1"/>
</dbReference>
<feature type="domain" description="Probable transposase IS891/IS1136/IS1341" evidence="9">
    <location>
        <begin position="195"/>
        <end position="319"/>
    </location>
</feature>
<evidence type="ECO:0000313" key="12">
    <source>
        <dbReference type="EMBL" id="PTQ53099.1"/>
    </source>
</evidence>
<gene>
    <name evidence="12" type="ORF">BLITH_0179</name>
</gene>
<dbReference type="GO" id="GO:0006310">
    <property type="term" value="P:DNA recombination"/>
    <property type="evidence" value="ECO:0007669"/>
    <property type="project" value="UniProtKB-KW"/>
</dbReference>
<evidence type="ECO:0000256" key="6">
    <source>
        <dbReference type="ARBA" id="ARBA00023125"/>
    </source>
</evidence>
<evidence type="ECO:0000256" key="5">
    <source>
        <dbReference type="ARBA" id="ARBA00022833"/>
    </source>
</evidence>
<evidence type="ECO:0000256" key="2">
    <source>
        <dbReference type="ARBA" id="ARBA00011044"/>
    </source>
</evidence>
<feature type="region of interest" description="Disordered" evidence="8">
    <location>
        <begin position="98"/>
        <end position="118"/>
    </location>
</feature>
<dbReference type="EMBL" id="PEBW01000001">
    <property type="protein sequence ID" value="PTQ53099.1"/>
    <property type="molecule type" value="Genomic_DNA"/>
</dbReference>
<evidence type="ECO:0000256" key="4">
    <source>
        <dbReference type="ARBA" id="ARBA00022723"/>
    </source>
</evidence>
<keyword evidence="7" id="KW-0233">DNA recombination</keyword>
<dbReference type="NCBIfam" id="NF040570">
    <property type="entry name" value="guided_TnpB"/>
    <property type="match status" value="1"/>
</dbReference>
<dbReference type="GO" id="GO:0032196">
    <property type="term" value="P:transposition"/>
    <property type="evidence" value="ECO:0007669"/>
    <property type="project" value="UniProtKB-KW"/>
</dbReference>
<dbReference type="GO" id="GO:0003677">
    <property type="term" value="F:DNA binding"/>
    <property type="evidence" value="ECO:0007669"/>
    <property type="project" value="UniProtKB-KW"/>
</dbReference>
<dbReference type="Pfam" id="PF07282">
    <property type="entry name" value="Cas12f1-like_TNB"/>
    <property type="match status" value="1"/>
</dbReference>
<organism evidence="12 13">
    <name type="scientific">Brockia lithotrophica</name>
    <dbReference type="NCBI Taxonomy" id="933949"/>
    <lineage>
        <taxon>Bacteria</taxon>
        <taxon>Bacillati</taxon>
        <taxon>Bacillota</taxon>
        <taxon>Bacilli</taxon>
        <taxon>Bacillales</taxon>
        <taxon>Bacillales Family X. Incertae Sedis</taxon>
        <taxon>Brockia</taxon>
    </lineage>
</organism>
<keyword evidence="5" id="KW-0862">Zinc</keyword>
<proteinExistence type="inferred from homology"/>
<reference evidence="12 13" key="1">
    <citation type="submission" date="2017-08" db="EMBL/GenBank/DDBJ databases">
        <title>Burning lignite coal seam in the remote Altai Mountains harbors a hydrogen-driven thermophilic microbial community.</title>
        <authorList>
            <person name="Kadnikov V.V."/>
            <person name="Mardanov A.V."/>
            <person name="Ivasenko D."/>
            <person name="Beletsky A.V."/>
            <person name="Karnachuk O.V."/>
            <person name="Ravin N.V."/>
        </authorList>
    </citation>
    <scope>NUCLEOTIDE SEQUENCE [LARGE SCALE GENOMIC DNA]</scope>
    <source>
        <strain evidence="12">AL31</strain>
    </source>
</reference>
<accession>A0A2T5GA93</accession>